<protein>
    <recommendedName>
        <fullName evidence="4">Transmembrane protein</fullName>
    </recommendedName>
</protein>
<evidence type="ECO:0008006" key="4">
    <source>
        <dbReference type="Google" id="ProtNLM"/>
    </source>
</evidence>
<name>A0A0G4ERC4_VITBC</name>
<evidence type="ECO:0000313" key="2">
    <source>
        <dbReference type="EMBL" id="CEM00818.1"/>
    </source>
</evidence>
<reference evidence="2 3" key="1">
    <citation type="submission" date="2014-11" db="EMBL/GenBank/DDBJ databases">
        <authorList>
            <person name="Zhu J."/>
            <person name="Qi W."/>
            <person name="Song R."/>
        </authorList>
    </citation>
    <scope>NUCLEOTIDE SEQUENCE [LARGE SCALE GENOMIC DNA]</scope>
</reference>
<keyword evidence="1" id="KW-0472">Membrane</keyword>
<feature type="transmembrane region" description="Helical" evidence="1">
    <location>
        <begin position="111"/>
        <end position="133"/>
    </location>
</feature>
<evidence type="ECO:0000313" key="3">
    <source>
        <dbReference type="Proteomes" id="UP000041254"/>
    </source>
</evidence>
<feature type="transmembrane region" description="Helical" evidence="1">
    <location>
        <begin position="140"/>
        <end position="162"/>
    </location>
</feature>
<gene>
    <name evidence="2" type="ORF">Vbra_2138</name>
</gene>
<feature type="transmembrane region" description="Helical" evidence="1">
    <location>
        <begin position="174"/>
        <end position="194"/>
    </location>
</feature>
<dbReference type="InParanoid" id="A0A0G4ERC4"/>
<accession>A0A0G4ERC4</accession>
<dbReference type="Proteomes" id="UP000041254">
    <property type="component" value="Unassembled WGS sequence"/>
</dbReference>
<dbReference type="AlphaFoldDB" id="A0A0G4ERC4"/>
<dbReference type="EMBL" id="CDMY01000299">
    <property type="protein sequence ID" value="CEM00818.1"/>
    <property type="molecule type" value="Genomic_DNA"/>
</dbReference>
<sequence>MRAGSRSSSTSVPIVTPPQRMRHDIASTHRRSSYGGPVTPFWVMCVPVSVLFFITVSIGFARFQPLIAVSQALHIVGFSVVTGGVVLYRHIAGLEDADSVLEELSESPWKWLTVEMFVLVIGSGVHLCIAVSLMTAVARILLGVKIACGFTAIAICAALIGSSRGSREVRRRNVLFADVAIFLLMTSIALSIAVRCVNKAGDDHVLVVVRHPETQPGDGHPSGAGGVGGATNAFGLGWMDEGSEVAADERAVLSDMINRGARK</sequence>
<evidence type="ECO:0000256" key="1">
    <source>
        <dbReference type="SAM" id="Phobius"/>
    </source>
</evidence>
<dbReference type="VEuPathDB" id="CryptoDB:Vbra_2138"/>
<keyword evidence="1" id="KW-0812">Transmembrane</keyword>
<proteinExistence type="predicted"/>
<feature type="transmembrane region" description="Helical" evidence="1">
    <location>
        <begin position="72"/>
        <end position="91"/>
    </location>
</feature>
<feature type="transmembrane region" description="Helical" evidence="1">
    <location>
        <begin position="41"/>
        <end position="60"/>
    </location>
</feature>
<keyword evidence="1" id="KW-1133">Transmembrane helix</keyword>
<organism evidence="2 3">
    <name type="scientific">Vitrella brassicaformis (strain CCMP3155)</name>
    <dbReference type="NCBI Taxonomy" id="1169540"/>
    <lineage>
        <taxon>Eukaryota</taxon>
        <taxon>Sar</taxon>
        <taxon>Alveolata</taxon>
        <taxon>Colpodellida</taxon>
        <taxon>Vitrellaceae</taxon>
        <taxon>Vitrella</taxon>
    </lineage>
</organism>
<keyword evidence="3" id="KW-1185">Reference proteome</keyword>